<organism evidence="5 6">
    <name type="scientific">Pseudomonas silesiensis</name>
    <dbReference type="NCBI Taxonomy" id="1853130"/>
    <lineage>
        <taxon>Bacteria</taxon>
        <taxon>Pseudomonadati</taxon>
        <taxon>Pseudomonadota</taxon>
        <taxon>Gammaproteobacteria</taxon>
        <taxon>Pseudomonadales</taxon>
        <taxon>Pseudomonadaceae</taxon>
        <taxon>Pseudomonas</taxon>
    </lineage>
</organism>
<feature type="chain" id="PRO_5008250048" evidence="4">
    <location>
        <begin position="23"/>
        <end position="409"/>
    </location>
</feature>
<dbReference type="GO" id="GO:0016020">
    <property type="term" value="C:membrane"/>
    <property type="evidence" value="ECO:0007669"/>
    <property type="project" value="InterPro"/>
</dbReference>
<dbReference type="KEGG" id="psil:PMA3_19010"/>
<evidence type="ECO:0000256" key="4">
    <source>
        <dbReference type="SAM" id="SignalP"/>
    </source>
</evidence>
<dbReference type="Pfam" id="PF03573">
    <property type="entry name" value="OprD"/>
    <property type="match status" value="1"/>
</dbReference>
<feature type="signal peptide" evidence="4">
    <location>
        <begin position="1"/>
        <end position="22"/>
    </location>
</feature>
<dbReference type="STRING" id="1853130.PMA3_19010"/>
<sequence length="409" mass="44932">MNRTLSIAMLVPGVCWSISSMAAGFIEDSKASLEARNFYYNGDFRDGVGASKREEWAQGFLLNYESGFTQGSVGFGMNALGFAGYQLDSSPDRTGSGLLPRRASGEAADEYSKGGLAAKARFSKTTLNYGIALPKVPVLQFNGSRLFPQTFQGTQVSSGEIEHLTVNFAQFDKTVTPDSTDKRDIGIAAKDGRYRATGVGDHFRYGGGSYQLAPTLTGSYYFGALDDVYRQQFFGLIHTTRVGNGTMTTDVRAFSSRDIGAAKAGKVDNRAYSAAVGYNLDSGHSVLATYQVMKGATGFPYINNPYLPNYVQYHDFGSAGERSWQLRYGYNFAPMGIPGLTFFTAYIRGTGLDKPGAEKEWERDIDVTYAFQDVLKGFSVRWRNATYRSDDGRDIDENRLIASYSFSLF</sequence>
<dbReference type="RefSeq" id="WP_064678629.1">
    <property type="nucleotide sequence ID" value="NZ_CP014870.1"/>
</dbReference>
<dbReference type="OrthoDB" id="6759120at2"/>
<dbReference type="GO" id="GO:0015288">
    <property type="term" value="F:porin activity"/>
    <property type="evidence" value="ECO:0007669"/>
    <property type="project" value="TreeGrafter"/>
</dbReference>
<proteinExistence type="inferred from homology"/>
<evidence type="ECO:0000313" key="6">
    <source>
        <dbReference type="Proteomes" id="UP000078354"/>
    </source>
</evidence>
<dbReference type="PANTHER" id="PTHR34596:SF2">
    <property type="entry name" value="CHITOPORIN"/>
    <property type="match status" value="1"/>
</dbReference>
<keyword evidence="2" id="KW-0813">Transport</keyword>
<keyword evidence="6" id="KW-1185">Reference proteome</keyword>
<dbReference type="EMBL" id="CP014870">
    <property type="protein sequence ID" value="ANJ57123.1"/>
    <property type="molecule type" value="Genomic_DNA"/>
</dbReference>
<gene>
    <name evidence="5" type="ORF">PMA3_19010</name>
</gene>
<protein>
    <submittedName>
        <fullName evidence="5">Porin</fullName>
    </submittedName>
</protein>
<evidence type="ECO:0000256" key="2">
    <source>
        <dbReference type="ARBA" id="ARBA00022448"/>
    </source>
</evidence>
<comment type="similarity">
    <text evidence="1">Belongs to the outer membrane porin (Opr) (TC 1.B.25) family.</text>
</comment>
<dbReference type="InterPro" id="IPR023614">
    <property type="entry name" value="Porin_dom_sf"/>
</dbReference>
<reference evidence="5 6" key="1">
    <citation type="journal article" date="2018" name="Syst. Appl. Microbiol.">
        <title>Pseudomonas silesiensis sp. nov. strain A3T isolated from a biological pesticide sewage treatment plant and analysis of the complete genome sequence.</title>
        <authorList>
            <person name="Kaminski M.A."/>
            <person name="Furmanczyk E.M."/>
            <person name="Sobczak A."/>
            <person name="Dziembowski A."/>
            <person name="Lipinski L."/>
        </authorList>
    </citation>
    <scope>NUCLEOTIDE SEQUENCE [LARGE SCALE GENOMIC DNA]</scope>
    <source>
        <strain evidence="5 6">A3</strain>
    </source>
</reference>
<dbReference type="Gene3D" id="2.40.160.10">
    <property type="entry name" value="Porin"/>
    <property type="match status" value="1"/>
</dbReference>
<dbReference type="Proteomes" id="UP000078354">
    <property type="component" value="Chromosome"/>
</dbReference>
<dbReference type="InterPro" id="IPR005318">
    <property type="entry name" value="OM_porin_bac"/>
</dbReference>
<accession>A0A191YWH8</accession>
<dbReference type="PANTHER" id="PTHR34596">
    <property type="entry name" value="CHITOPORIN"/>
    <property type="match status" value="1"/>
</dbReference>
<name>A0A191YWH8_9PSED</name>
<evidence type="ECO:0000256" key="1">
    <source>
        <dbReference type="ARBA" id="ARBA00009075"/>
    </source>
</evidence>
<evidence type="ECO:0000313" key="5">
    <source>
        <dbReference type="EMBL" id="ANJ57123.1"/>
    </source>
</evidence>
<dbReference type="AlphaFoldDB" id="A0A191YWH8"/>
<keyword evidence="3 4" id="KW-0732">Signal</keyword>
<evidence type="ECO:0000256" key="3">
    <source>
        <dbReference type="ARBA" id="ARBA00022729"/>
    </source>
</evidence>